<comment type="caution">
    <text evidence="1">The sequence shown here is derived from an EMBL/GenBank/DDBJ whole genome shotgun (WGS) entry which is preliminary data.</text>
</comment>
<evidence type="ECO:0000313" key="2">
    <source>
        <dbReference type="Proteomes" id="UP001239111"/>
    </source>
</evidence>
<gene>
    <name evidence="1" type="ORF">QAD02_013447</name>
</gene>
<dbReference type="EMBL" id="CM056742">
    <property type="protein sequence ID" value="KAJ8677660.1"/>
    <property type="molecule type" value="Genomic_DNA"/>
</dbReference>
<proteinExistence type="predicted"/>
<name>A0ACC2P2N2_9HYME</name>
<protein>
    <submittedName>
        <fullName evidence="1">Uncharacterized protein</fullName>
    </submittedName>
</protein>
<reference evidence="1" key="1">
    <citation type="submission" date="2023-04" db="EMBL/GenBank/DDBJ databases">
        <title>A chromosome-level genome assembly of the parasitoid wasp Eretmocerus hayati.</title>
        <authorList>
            <person name="Zhong Y."/>
            <person name="Liu S."/>
            <person name="Liu Y."/>
        </authorList>
    </citation>
    <scope>NUCLEOTIDE SEQUENCE</scope>
    <source>
        <strain evidence="1">ZJU_SS_LIU_2023</strain>
    </source>
</reference>
<keyword evidence="2" id="KW-1185">Reference proteome</keyword>
<evidence type="ECO:0000313" key="1">
    <source>
        <dbReference type="EMBL" id="KAJ8677660.1"/>
    </source>
</evidence>
<organism evidence="1 2">
    <name type="scientific">Eretmocerus hayati</name>
    <dbReference type="NCBI Taxonomy" id="131215"/>
    <lineage>
        <taxon>Eukaryota</taxon>
        <taxon>Metazoa</taxon>
        <taxon>Ecdysozoa</taxon>
        <taxon>Arthropoda</taxon>
        <taxon>Hexapoda</taxon>
        <taxon>Insecta</taxon>
        <taxon>Pterygota</taxon>
        <taxon>Neoptera</taxon>
        <taxon>Endopterygota</taxon>
        <taxon>Hymenoptera</taxon>
        <taxon>Apocrita</taxon>
        <taxon>Proctotrupomorpha</taxon>
        <taxon>Chalcidoidea</taxon>
        <taxon>Aphelinidae</taxon>
        <taxon>Aphelininae</taxon>
        <taxon>Eretmocerus</taxon>
    </lineage>
</organism>
<accession>A0ACC2P2N2</accession>
<dbReference type="Proteomes" id="UP001239111">
    <property type="component" value="Chromosome 2"/>
</dbReference>
<sequence>MADGKKSEERAKNGGKEELEDCFICELPIEKSPVKKRTSKRKAIETLQGVSRRRKDGKHARLFDVDELNAPSNCNKNYCNDEEWNRKVTAAGHSIISSVRPRSFKSSLLIGLSLAMHKNHASRNLIDTMSSVGFCVSYEETLLAEASLCHSSACYTYSQAYVQIICDNADHNTLTHDGRGTFHFLGSIMSVIPSSSVQCPDFFGRLKKSPSAANIAESNTIPFVSYVKPKTPGLFGVRIQELPVVAPLKVSPRYFLFFHRKKSDGKVAPWHGFMEQVTEIREFSTSRIVPLPFIYHSPSTPSTFLSASLEADRTRIFFNQDKIFVTGDQPIYWKFEGILTHLEGTDMDLRGEVEDRIGLFHGLLSYTSAINYIMGGSGPKEAFKVL</sequence>